<protein>
    <submittedName>
        <fullName evidence="5">Amino acid adenylation domain-containing protein</fullName>
    </submittedName>
</protein>
<dbReference type="OrthoDB" id="9803968at2"/>
<accession>A0A506U3R4</accession>
<dbReference type="GO" id="GO:0005737">
    <property type="term" value="C:cytoplasm"/>
    <property type="evidence" value="ECO:0007669"/>
    <property type="project" value="TreeGrafter"/>
</dbReference>
<evidence type="ECO:0000256" key="3">
    <source>
        <dbReference type="ARBA" id="ARBA00022723"/>
    </source>
</evidence>
<sequence length="668" mass="72123">MQPNSNEFESSSAPLGGRHYPESCLVGSEKGSNMTVEELTQSVDTCRSEAGILDRFEAQVRAAPEAVALVFEGAAITYSQLNRRANRLAHALIALGVGPRSVVALRLVRGPAMIVSIFAVIKAGAAYLPIDAACPADRAAFMIEDTGACVLIAEETSTGTLCLEGITQISPERGEDEERAAHDPSDVERTGPVSPDDLLYIIYTSGSTGHPKGVCVEHRNLARLFSAGPDWLRRGQGTTWAQLHSYCFDFSVLEIFSALLFGARLALFREAVVRSPADLVHALGDSGVTVLGQTPSAFYALMNAEVSGGHHLALDLIMLGGESLDRRRLVPWFERHGTRTRLLNIYGPTETTVFVTWTDVSADAPDGESIIGRPLADVHAIVTDEEGNPVASGESGELRVFGPCVTRGYLNRPQLTAERYVEAGEDGMRAYRTGDLVREKAGGDIVFLGRVDQQVKIRGHRVELGEIEHALLTHPAVWEAAVVLRTDAGDEPLLTAYIVATQDLNAAALRGHLARSLPDYMIPAAFVALERMPLNINRKLDRAALPAPRGHRLSARGEKVAPRTEVEKRLAAIWCAVLDLDDVGIDDGFVDLGGTSLMLARVHERMLAGWPSIRIADLFAHPTIRTLATHLNALGTMVRSTPSNGGARSEARAEALRRTRARIGGRTA</sequence>
<dbReference type="InterPro" id="IPR036736">
    <property type="entry name" value="ACP-like_sf"/>
</dbReference>
<keyword evidence="3" id="KW-0479">Metal-binding</keyword>
<reference evidence="5 6" key="1">
    <citation type="submission" date="2019-06" db="EMBL/GenBank/DDBJ databases">
        <authorList>
            <person name="Li M."/>
        </authorList>
    </citation>
    <scope>NUCLEOTIDE SEQUENCE [LARGE SCALE GENOMIC DNA]</scope>
    <source>
        <strain evidence="5 6">BGMRC6574</strain>
    </source>
</reference>
<dbReference type="Pfam" id="PF00550">
    <property type="entry name" value="PP-binding"/>
    <property type="match status" value="1"/>
</dbReference>
<dbReference type="PANTHER" id="PTHR45527">
    <property type="entry name" value="NONRIBOSOMAL PEPTIDE SYNTHETASE"/>
    <property type="match status" value="1"/>
</dbReference>
<dbReference type="GO" id="GO:0044550">
    <property type="term" value="P:secondary metabolite biosynthetic process"/>
    <property type="evidence" value="ECO:0007669"/>
    <property type="project" value="TreeGrafter"/>
</dbReference>
<dbReference type="PROSITE" id="PS00455">
    <property type="entry name" value="AMP_BINDING"/>
    <property type="match status" value="1"/>
</dbReference>
<keyword evidence="6" id="KW-1185">Reference proteome</keyword>
<dbReference type="GO" id="GO:0046872">
    <property type="term" value="F:metal ion binding"/>
    <property type="evidence" value="ECO:0007669"/>
    <property type="project" value="UniProtKB-KW"/>
</dbReference>
<dbReference type="FunFam" id="3.40.50.980:FF:000001">
    <property type="entry name" value="Non-ribosomal peptide synthetase"/>
    <property type="match status" value="1"/>
</dbReference>
<dbReference type="InterPro" id="IPR000873">
    <property type="entry name" value="AMP-dep_synth/lig_dom"/>
</dbReference>
<evidence type="ECO:0000313" key="6">
    <source>
        <dbReference type="Proteomes" id="UP000320314"/>
    </source>
</evidence>
<dbReference type="InterPro" id="IPR020845">
    <property type="entry name" value="AMP-binding_CS"/>
</dbReference>
<dbReference type="GO" id="GO:0043041">
    <property type="term" value="P:amino acid activation for nonribosomal peptide biosynthetic process"/>
    <property type="evidence" value="ECO:0007669"/>
    <property type="project" value="TreeGrafter"/>
</dbReference>
<dbReference type="SUPFAM" id="SSF56801">
    <property type="entry name" value="Acetyl-CoA synthetase-like"/>
    <property type="match status" value="1"/>
</dbReference>
<dbReference type="InterPro" id="IPR020806">
    <property type="entry name" value="PKS_PP-bd"/>
</dbReference>
<dbReference type="SMART" id="SM00823">
    <property type="entry name" value="PKS_PP"/>
    <property type="match status" value="1"/>
</dbReference>
<comment type="caution">
    <text evidence="5">The sequence shown here is derived from an EMBL/GenBank/DDBJ whole genome shotgun (WGS) entry which is preliminary data.</text>
</comment>
<dbReference type="InterPro" id="IPR010071">
    <property type="entry name" value="AA_adenyl_dom"/>
</dbReference>
<dbReference type="PROSITE" id="PS50075">
    <property type="entry name" value="CARRIER"/>
    <property type="match status" value="1"/>
</dbReference>
<evidence type="ECO:0000256" key="2">
    <source>
        <dbReference type="ARBA" id="ARBA00022553"/>
    </source>
</evidence>
<evidence type="ECO:0000313" key="5">
    <source>
        <dbReference type="EMBL" id="TPW27931.1"/>
    </source>
</evidence>
<dbReference type="InterPro" id="IPR025110">
    <property type="entry name" value="AMP-bd_C"/>
</dbReference>
<dbReference type="FunFam" id="3.30.300.30:FF:000010">
    <property type="entry name" value="Enterobactin synthetase component F"/>
    <property type="match status" value="1"/>
</dbReference>
<dbReference type="InterPro" id="IPR042099">
    <property type="entry name" value="ANL_N_sf"/>
</dbReference>
<dbReference type="Gene3D" id="1.10.1200.10">
    <property type="entry name" value="ACP-like"/>
    <property type="match status" value="1"/>
</dbReference>
<dbReference type="AlphaFoldDB" id="A0A506U3R4"/>
<dbReference type="Pfam" id="PF13193">
    <property type="entry name" value="AMP-binding_C"/>
    <property type="match status" value="1"/>
</dbReference>
<feature type="domain" description="Carrier" evidence="4">
    <location>
        <begin position="561"/>
        <end position="635"/>
    </location>
</feature>
<dbReference type="PANTHER" id="PTHR45527:SF1">
    <property type="entry name" value="FATTY ACID SYNTHASE"/>
    <property type="match status" value="1"/>
</dbReference>
<dbReference type="InterPro" id="IPR045851">
    <property type="entry name" value="AMP-bd_C_sf"/>
</dbReference>
<dbReference type="InterPro" id="IPR009081">
    <property type="entry name" value="PP-bd_ACP"/>
</dbReference>
<dbReference type="EMBL" id="VHLH01000018">
    <property type="protein sequence ID" value="TPW27931.1"/>
    <property type="molecule type" value="Genomic_DNA"/>
</dbReference>
<dbReference type="Gene3D" id="3.40.50.12780">
    <property type="entry name" value="N-terminal domain of ligase-like"/>
    <property type="match status" value="1"/>
</dbReference>
<dbReference type="Proteomes" id="UP000320314">
    <property type="component" value="Unassembled WGS sequence"/>
</dbReference>
<name>A0A506U3R4_9HYPH</name>
<evidence type="ECO:0000256" key="1">
    <source>
        <dbReference type="ARBA" id="ARBA00022450"/>
    </source>
</evidence>
<keyword evidence="2" id="KW-0597">Phosphoprotein</keyword>
<evidence type="ECO:0000259" key="4">
    <source>
        <dbReference type="PROSITE" id="PS50075"/>
    </source>
</evidence>
<dbReference type="GO" id="GO:0031177">
    <property type="term" value="F:phosphopantetheine binding"/>
    <property type="evidence" value="ECO:0007669"/>
    <property type="project" value="InterPro"/>
</dbReference>
<keyword evidence="1" id="KW-0596">Phosphopantetheine</keyword>
<proteinExistence type="predicted"/>
<dbReference type="Pfam" id="PF00501">
    <property type="entry name" value="AMP-binding"/>
    <property type="match status" value="1"/>
</dbReference>
<organism evidence="5 6">
    <name type="scientific">Pararhizobium mangrovi</name>
    <dbReference type="NCBI Taxonomy" id="2590452"/>
    <lineage>
        <taxon>Bacteria</taxon>
        <taxon>Pseudomonadati</taxon>
        <taxon>Pseudomonadota</taxon>
        <taxon>Alphaproteobacteria</taxon>
        <taxon>Hyphomicrobiales</taxon>
        <taxon>Rhizobiaceae</taxon>
        <taxon>Rhizobium/Agrobacterium group</taxon>
        <taxon>Pararhizobium</taxon>
    </lineage>
</organism>
<dbReference type="NCBIfam" id="TIGR01733">
    <property type="entry name" value="AA-adenyl-dom"/>
    <property type="match status" value="1"/>
</dbReference>
<dbReference type="SUPFAM" id="SSF47336">
    <property type="entry name" value="ACP-like"/>
    <property type="match status" value="1"/>
</dbReference>
<gene>
    <name evidence="5" type="ORF">FJU11_10325</name>
</gene>
<dbReference type="Gene3D" id="3.30.300.30">
    <property type="match status" value="1"/>
</dbReference>